<sequence length="495" mass="55597">MPHTHAAELVPYQDGMTLGQGYNTFIQQTRTRDSVIVTEEKPPTTGFTKSYMSEEIETYEKLATTLNISAGAAISGYGASSSVDFEYLNKNEVIFLPDFPLSIYSPPHSSPVLPLSSTTLTVIKHKLMSSFAPKVRNQHVNLSNFINGGHFFARVSIFSEDKSNFTEIKQSSKTAFTMYGVTGEVTQEVKNAVENLKRLSTIRIIINETSSTNSRGVHIKETRTSDLLAVKALADAFYKDVNEGRHNYRRFALLEKYDTLSDFHNFFQPLDYTEANKRSWELFDDFMDYLSFERLVKDTQVPPNKYKSGEPAQSALETARLDNVELIRAKIATITKDPSDSRTPGTHLNPHTFRASVLDAVVITTYIAQRKNTPDNNWTEIAQKTLSPGAEKMFEFKAFDFGTVQGTSVISFGKKTQGNENMFICLIGARAGQGLYTDWTEESYFWTFATSVQRFAHQKVELSRLDAKQYLRIAKGASGDGLHARAMFDFFAVAA</sequence>
<dbReference type="EMBL" id="CP063411">
    <property type="protein sequence ID" value="QSZ36822.1"/>
    <property type="molecule type" value="Genomic_DNA"/>
</dbReference>
<organism evidence="1 2">
    <name type="scientific">Monilinia vaccinii-corymbosi</name>
    <dbReference type="NCBI Taxonomy" id="61207"/>
    <lineage>
        <taxon>Eukaryota</taxon>
        <taxon>Fungi</taxon>
        <taxon>Dikarya</taxon>
        <taxon>Ascomycota</taxon>
        <taxon>Pezizomycotina</taxon>
        <taxon>Leotiomycetes</taxon>
        <taxon>Helotiales</taxon>
        <taxon>Sclerotiniaceae</taxon>
        <taxon>Monilinia</taxon>
    </lineage>
</organism>
<keyword evidence="2" id="KW-1185">Reference proteome</keyword>
<dbReference type="AlphaFoldDB" id="A0A8A3PMX2"/>
<name>A0A8A3PMX2_9HELO</name>
<gene>
    <name evidence="1" type="ORF">DSL72_006705</name>
</gene>
<protein>
    <recommendedName>
        <fullName evidence="3">MACPF domain-containing protein</fullName>
    </recommendedName>
</protein>
<reference evidence="1" key="1">
    <citation type="submission" date="2020-10" db="EMBL/GenBank/DDBJ databases">
        <title>Genome Sequence of Monilinia vaccinii-corymbosi Sheds Light on Mummy Berry Disease Infection of Blueberry and Mating Type.</title>
        <authorList>
            <person name="Yow A.G."/>
            <person name="Zhang Y."/>
            <person name="Bansal K."/>
            <person name="Eacker S.M."/>
            <person name="Sullivan S."/>
            <person name="Liachko I."/>
            <person name="Cubeta M.A."/>
            <person name="Rollins J.A."/>
            <person name="Ashrafi H."/>
        </authorList>
    </citation>
    <scope>NUCLEOTIDE SEQUENCE</scope>
    <source>
        <strain evidence="1">RL-1</strain>
    </source>
</reference>
<dbReference type="OrthoDB" id="3231004at2759"/>
<proteinExistence type="predicted"/>
<evidence type="ECO:0000313" key="2">
    <source>
        <dbReference type="Proteomes" id="UP000672032"/>
    </source>
</evidence>
<evidence type="ECO:0008006" key="3">
    <source>
        <dbReference type="Google" id="ProtNLM"/>
    </source>
</evidence>
<evidence type="ECO:0000313" key="1">
    <source>
        <dbReference type="EMBL" id="QSZ36822.1"/>
    </source>
</evidence>
<dbReference type="Proteomes" id="UP000672032">
    <property type="component" value="Chromosome 7"/>
</dbReference>
<accession>A0A8A3PMX2</accession>